<keyword evidence="6" id="KW-0808">Transferase</keyword>
<evidence type="ECO:0000256" key="3">
    <source>
        <dbReference type="ARBA" id="ARBA00012438"/>
    </source>
</evidence>
<dbReference type="SMART" id="SM00388">
    <property type="entry name" value="HisKA"/>
    <property type="match status" value="1"/>
</dbReference>
<evidence type="ECO:0000256" key="8">
    <source>
        <dbReference type="ARBA" id="ARBA00022777"/>
    </source>
</evidence>
<keyword evidence="13" id="KW-1133">Transmembrane helix</keyword>
<dbReference type="CDD" id="cd00075">
    <property type="entry name" value="HATPase"/>
    <property type="match status" value="1"/>
</dbReference>
<dbReference type="SUPFAM" id="SSF52172">
    <property type="entry name" value="CheY-like"/>
    <property type="match status" value="1"/>
</dbReference>
<feature type="transmembrane region" description="Helical" evidence="13">
    <location>
        <begin position="205"/>
        <end position="228"/>
    </location>
</feature>
<reference evidence="17 18" key="1">
    <citation type="submission" date="2018-10" db="EMBL/GenBank/DDBJ databases">
        <title>Phylogenomics of Brevibacillus.</title>
        <authorList>
            <person name="Dunlap C."/>
        </authorList>
    </citation>
    <scope>NUCLEOTIDE SEQUENCE [LARGE SCALE GENOMIC DNA]</scope>
    <source>
        <strain evidence="17 18">DSM 100115</strain>
    </source>
</reference>
<dbReference type="InterPro" id="IPR036097">
    <property type="entry name" value="HisK_dim/P_sf"/>
</dbReference>
<dbReference type="Pfam" id="PF00672">
    <property type="entry name" value="HAMP"/>
    <property type="match status" value="1"/>
</dbReference>
<evidence type="ECO:0000259" key="16">
    <source>
        <dbReference type="PROSITE" id="PS50885"/>
    </source>
</evidence>
<evidence type="ECO:0000256" key="7">
    <source>
        <dbReference type="ARBA" id="ARBA00022741"/>
    </source>
</evidence>
<dbReference type="SMART" id="SM00304">
    <property type="entry name" value="HAMP"/>
    <property type="match status" value="1"/>
</dbReference>
<evidence type="ECO:0000259" key="15">
    <source>
        <dbReference type="PROSITE" id="PS50110"/>
    </source>
</evidence>
<keyword evidence="18" id="KW-1185">Reference proteome</keyword>
<dbReference type="InterPro" id="IPR003661">
    <property type="entry name" value="HisK_dim/P_dom"/>
</dbReference>
<evidence type="ECO:0000259" key="14">
    <source>
        <dbReference type="PROSITE" id="PS50109"/>
    </source>
</evidence>
<dbReference type="Gene3D" id="1.10.287.130">
    <property type="match status" value="1"/>
</dbReference>
<dbReference type="GO" id="GO:0009927">
    <property type="term" value="F:histidine phosphotransfer kinase activity"/>
    <property type="evidence" value="ECO:0007669"/>
    <property type="project" value="TreeGrafter"/>
</dbReference>
<protein>
    <recommendedName>
        <fullName evidence="3">histidine kinase</fullName>
        <ecNumber evidence="3">2.7.13.3</ecNumber>
    </recommendedName>
</protein>
<dbReference type="PROSITE" id="PS50110">
    <property type="entry name" value="RESPONSE_REGULATORY"/>
    <property type="match status" value="1"/>
</dbReference>
<dbReference type="SMART" id="SM00387">
    <property type="entry name" value="HATPase_c"/>
    <property type="match status" value="2"/>
</dbReference>
<evidence type="ECO:0000313" key="17">
    <source>
        <dbReference type="EMBL" id="RNB57352.1"/>
    </source>
</evidence>
<dbReference type="SUPFAM" id="SSF47384">
    <property type="entry name" value="Homodimeric domain of signal transducing histidine kinase"/>
    <property type="match status" value="1"/>
</dbReference>
<feature type="domain" description="HAMP" evidence="16">
    <location>
        <begin position="225"/>
        <end position="269"/>
    </location>
</feature>
<dbReference type="OrthoDB" id="9809348at2"/>
<sequence>MRFQVKMLLLFSSVMLLSNSLLFYFLYTSSCKLVQDSFGMQTRHMALSIVHNLDVKKFKKVAEKTMEAKARKLDKSTVLAMPEYKELRQQLWQLKNQHGIKYLFTMVEYRPGQYMYVIDGFPLDYRGKGLSLPTEIETNHYQDLVEAFAEKTIKVSDLTYSDKWGAAVSTFAPLFDSQNHFIGVLGVDVDGTEIHQLMTEHRRKIIIITIISTIAGLLLVYLMTRYLLAPLQQLIQKIHRVKDGDLRTRLDYERHDEIGQLASAFNEMVSVFYFNQLKKKSDELQKRNEALLCINQLKDEFLARTSHELRTPLNGIIGISESILDGIGGPVSGTTRKNLLMILAVAKRLSNRINDLLDYSKVKNRKIELHAKAVDVSRLVEEVVAVCQSLVDKKVEIRNRIREPLWVTGDEARIEQILYNLVGNAIKFTAKGYVEISARRTGQEVKISVKDTGKGVPPDRIDAIFQPYEQAASPEQEGIAGTGLGLYITKYLVELHGGTITAESQPGTGSLFSFTLPSAAMEADFSNGVEELAAAVVESGSEQQENQVSENIYEKSVHILLVEDDPVNVQVICNHFSLKGWKVTVVQNGKDALEKVESLPFHVVLLDVMLPDRNGFAICRAIRETFSAVELPIILLTAKSGVNDVIEGFRSGANDYLTKPVTREELFVRIEAQLTIVKATRELTLLKEAVQAGTSSLRHAVKNDLGVITLFSEKIKEYAEQKQLAAIIQDASVIIRKNNHLFAMMQRVNHLTSDIELKKQKGNICETIDYVLLSLEKKLESIVVRKAYDHPVWVEYDAIHMEEVLQNVLQNACEAMAGTGGRLDLEVREEDGKVTVAIRDTGYGVAKEHLPHLTQMYFTTKRKEANFGLGLYYCERVMSKHGGALRIESVEGMGTTVSLHFFTDRRGEVE</sequence>
<proteinExistence type="predicted"/>
<dbReference type="Gene3D" id="6.10.340.10">
    <property type="match status" value="1"/>
</dbReference>
<dbReference type="InterPro" id="IPR003660">
    <property type="entry name" value="HAMP_dom"/>
</dbReference>
<dbReference type="CDD" id="cd06225">
    <property type="entry name" value="HAMP"/>
    <property type="match status" value="1"/>
</dbReference>
<dbReference type="Pfam" id="PF00512">
    <property type="entry name" value="HisKA"/>
    <property type="match status" value="1"/>
</dbReference>
<feature type="transmembrane region" description="Helical" evidence="13">
    <location>
        <begin position="6"/>
        <end position="27"/>
    </location>
</feature>
<evidence type="ECO:0000256" key="11">
    <source>
        <dbReference type="ARBA" id="ARBA00023136"/>
    </source>
</evidence>
<dbReference type="Gene3D" id="3.30.565.10">
    <property type="entry name" value="Histidine kinase-like ATPase, C-terminal domain"/>
    <property type="match status" value="2"/>
</dbReference>
<keyword evidence="5 12" id="KW-0597">Phosphoprotein</keyword>
<dbReference type="EMBL" id="RHHS01000024">
    <property type="protein sequence ID" value="RNB57352.1"/>
    <property type="molecule type" value="Genomic_DNA"/>
</dbReference>
<dbReference type="CDD" id="cd00082">
    <property type="entry name" value="HisKA"/>
    <property type="match status" value="1"/>
</dbReference>
<keyword evidence="9" id="KW-0067">ATP-binding</keyword>
<dbReference type="FunFam" id="3.30.565.10:FF:000023">
    <property type="entry name" value="PAS domain-containing sensor histidine kinase"/>
    <property type="match status" value="1"/>
</dbReference>
<keyword evidence="11 13" id="KW-0472">Membrane</keyword>
<dbReference type="Pfam" id="PF02518">
    <property type="entry name" value="HATPase_c"/>
    <property type="match status" value="2"/>
</dbReference>
<dbReference type="InterPro" id="IPR011006">
    <property type="entry name" value="CheY-like_superfamily"/>
</dbReference>
<dbReference type="CDD" id="cd17574">
    <property type="entry name" value="REC_OmpR"/>
    <property type="match status" value="1"/>
</dbReference>
<dbReference type="InterPro" id="IPR001789">
    <property type="entry name" value="Sig_transdc_resp-reg_receiver"/>
</dbReference>
<keyword evidence="10" id="KW-0902">Two-component regulatory system</keyword>
<evidence type="ECO:0000313" key="18">
    <source>
        <dbReference type="Proteomes" id="UP000268829"/>
    </source>
</evidence>
<comment type="catalytic activity">
    <reaction evidence="1">
        <text>ATP + protein L-histidine = ADP + protein N-phospho-L-histidine.</text>
        <dbReference type="EC" id="2.7.13.3"/>
    </reaction>
</comment>
<keyword evidence="7" id="KW-0547">Nucleotide-binding</keyword>
<dbReference type="CDD" id="cd16922">
    <property type="entry name" value="HATPase_EvgS-ArcB-TorS-like"/>
    <property type="match status" value="1"/>
</dbReference>
<dbReference type="SMART" id="SM00448">
    <property type="entry name" value="REC"/>
    <property type="match status" value="1"/>
</dbReference>
<dbReference type="EC" id="2.7.13.3" evidence="3"/>
<evidence type="ECO:0000256" key="12">
    <source>
        <dbReference type="PROSITE-ProRule" id="PRU00169"/>
    </source>
</evidence>
<evidence type="ECO:0000256" key="6">
    <source>
        <dbReference type="ARBA" id="ARBA00022679"/>
    </source>
</evidence>
<feature type="domain" description="Response regulatory" evidence="15">
    <location>
        <begin position="558"/>
        <end position="674"/>
    </location>
</feature>
<evidence type="ECO:0000256" key="4">
    <source>
        <dbReference type="ARBA" id="ARBA00022475"/>
    </source>
</evidence>
<dbReference type="PRINTS" id="PR00344">
    <property type="entry name" value="BCTRLSENSOR"/>
</dbReference>
<dbReference type="Proteomes" id="UP000268829">
    <property type="component" value="Unassembled WGS sequence"/>
</dbReference>
<comment type="caution">
    <text evidence="17">The sequence shown here is derived from an EMBL/GenBank/DDBJ whole genome shotgun (WGS) entry which is preliminary data.</text>
</comment>
<evidence type="ECO:0000256" key="13">
    <source>
        <dbReference type="SAM" id="Phobius"/>
    </source>
</evidence>
<dbReference type="AlphaFoldDB" id="A0A3M8B211"/>
<dbReference type="PROSITE" id="PS50109">
    <property type="entry name" value="HIS_KIN"/>
    <property type="match status" value="2"/>
</dbReference>
<comment type="subcellular location">
    <subcellularLocation>
        <location evidence="2">Cell membrane</location>
        <topology evidence="2">Multi-pass membrane protein</topology>
    </subcellularLocation>
</comment>
<feature type="modified residue" description="4-aspartylphosphate" evidence="12">
    <location>
        <position position="607"/>
    </location>
</feature>
<name>A0A3M8B211_9BACL</name>
<evidence type="ECO:0000256" key="2">
    <source>
        <dbReference type="ARBA" id="ARBA00004651"/>
    </source>
</evidence>
<keyword evidence="8" id="KW-0418">Kinase</keyword>
<dbReference type="PROSITE" id="PS50885">
    <property type="entry name" value="HAMP"/>
    <property type="match status" value="1"/>
</dbReference>
<feature type="domain" description="Histidine kinase" evidence="14">
    <location>
        <begin position="304"/>
        <end position="520"/>
    </location>
</feature>
<dbReference type="GO" id="GO:0000155">
    <property type="term" value="F:phosphorelay sensor kinase activity"/>
    <property type="evidence" value="ECO:0007669"/>
    <property type="project" value="InterPro"/>
</dbReference>
<dbReference type="PANTHER" id="PTHR43047:SF64">
    <property type="entry name" value="HISTIDINE KINASE CONTAINING CHEY-HOMOLOGOUS RECEIVER DOMAIN AND PAS DOMAIN-RELATED"/>
    <property type="match status" value="1"/>
</dbReference>
<dbReference type="SUPFAM" id="SSF158472">
    <property type="entry name" value="HAMP domain-like"/>
    <property type="match status" value="1"/>
</dbReference>
<evidence type="ECO:0000256" key="10">
    <source>
        <dbReference type="ARBA" id="ARBA00023012"/>
    </source>
</evidence>
<dbReference type="InterPro" id="IPR003594">
    <property type="entry name" value="HATPase_dom"/>
</dbReference>
<evidence type="ECO:0000256" key="1">
    <source>
        <dbReference type="ARBA" id="ARBA00000085"/>
    </source>
</evidence>
<dbReference type="PANTHER" id="PTHR43047">
    <property type="entry name" value="TWO-COMPONENT HISTIDINE PROTEIN KINASE"/>
    <property type="match status" value="1"/>
</dbReference>
<organism evidence="17 18">
    <name type="scientific">Brevibacillus gelatini</name>
    <dbReference type="NCBI Taxonomy" id="1655277"/>
    <lineage>
        <taxon>Bacteria</taxon>
        <taxon>Bacillati</taxon>
        <taxon>Bacillota</taxon>
        <taxon>Bacilli</taxon>
        <taxon>Bacillales</taxon>
        <taxon>Paenibacillaceae</taxon>
        <taxon>Brevibacillus</taxon>
    </lineage>
</organism>
<accession>A0A3M8B211</accession>
<evidence type="ECO:0000256" key="9">
    <source>
        <dbReference type="ARBA" id="ARBA00022840"/>
    </source>
</evidence>
<gene>
    <name evidence="17" type="ORF">EDM57_10300</name>
</gene>
<keyword evidence="13" id="KW-0812">Transmembrane</keyword>
<feature type="domain" description="Histidine kinase" evidence="14">
    <location>
        <begin position="696"/>
        <end position="905"/>
    </location>
</feature>
<dbReference type="InterPro" id="IPR036890">
    <property type="entry name" value="HATPase_C_sf"/>
</dbReference>
<dbReference type="GO" id="GO:0005524">
    <property type="term" value="F:ATP binding"/>
    <property type="evidence" value="ECO:0007669"/>
    <property type="project" value="UniProtKB-KW"/>
</dbReference>
<dbReference type="SUPFAM" id="SSF55874">
    <property type="entry name" value="ATPase domain of HSP90 chaperone/DNA topoisomerase II/histidine kinase"/>
    <property type="match status" value="2"/>
</dbReference>
<keyword evidence="4" id="KW-1003">Cell membrane</keyword>
<dbReference type="RefSeq" id="WP_122904681.1">
    <property type="nucleotide sequence ID" value="NZ_RHHS01000024.1"/>
</dbReference>
<dbReference type="Pfam" id="PF00072">
    <property type="entry name" value="Response_reg"/>
    <property type="match status" value="1"/>
</dbReference>
<evidence type="ECO:0000256" key="5">
    <source>
        <dbReference type="ARBA" id="ARBA00022553"/>
    </source>
</evidence>
<dbReference type="GO" id="GO:0005886">
    <property type="term" value="C:plasma membrane"/>
    <property type="evidence" value="ECO:0007669"/>
    <property type="project" value="UniProtKB-SubCell"/>
</dbReference>
<dbReference type="InterPro" id="IPR005467">
    <property type="entry name" value="His_kinase_dom"/>
</dbReference>
<dbReference type="InterPro" id="IPR004358">
    <property type="entry name" value="Sig_transdc_His_kin-like_C"/>
</dbReference>
<dbReference type="Gene3D" id="3.40.50.2300">
    <property type="match status" value="1"/>
</dbReference>